<dbReference type="InterPro" id="IPR006101">
    <property type="entry name" value="Glyco_hydro_2"/>
</dbReference>
<dbReference type="PANTHER" id="PTHR42732:SF1">
    <property type="entry name" value="BETA-MANNOSIDASE"/>
    <property type="match status" value="1"/>
</dbReference>
<dbReference type="Gene3D" id="3.20.20.80">
    <property type="entry name" value="Glycosidases"/>
    <property type="match status" value="1"/>
</dbReference>
<dbReference type="GO" id="GO:0004553">
    <property type="term" value="F:hydrolase activity, hydrolyzing O-glycosyl compounds"/>
    <property type="evidence" value="ECO:0007669"/>
    <property type="project" value="InterPro"/>
</dbReference>
<gene>
    <name evidence="10" type="ORF">ALGA_0093</name>
</gene>
<feature type="domain" description="Glycoside hydrolase family 2 immunoglobulin-like beta-sandwich" evidence="5">
    <location>
        <begin position="199"/>
        <end position="301"/>
    </location>
</feature>
<evidence type="ECO:0000256" key="2">
    <source>
        <dbReference type="ARBA" id="ARBA00022801"/>
    </source>
</evidence>
<dbReference type="Pfam" id="PF02836">
    <property type="entry name" value="Glyco_hydro_2_C"/>
    <property type="match status" value="1"/>
</dbReference>
<dbReference type="GO" id="GO:0005975">
    <property type="term" value="P:carbohydrate metabolic process"/>
    <property type="evidence" value="ECO:0007669"/>
    <property type="project" value="InterPro"/>
</dbReference>
<dbReference type="Pfam" id="PF02837">
    <property type="entry name" value="Glyco_hydro_2_N"/>
    <property type="match status" value="1"/>
</dbReference>
<dbReference type="Proteomes" id="UP000218267">
    <property type="component" value="Chromosome"/>
</dbReference>
<evidence type="ECO:0000259" key="5">
    <source>
        <dbReference type="Pfam" id="PF00703"/>
    </source>
</evidence>
<evidence type="ECO:0000256" key="1">
    <source>
        <dbReference type="ARBA" id="ARBA00007401"/>
    </source>
</evidence>
<dbReference type="InterPro" id="IPR036156">
    <property type="entry name" value="Beta-gal/glucu_dom_sf"/>
</dbReference>
<dbReference type="PROSITE" id="PS00608">
    <property type="entry name" value="GLYCOSYL_HYDROL_F2_2"/>
    <property type="match status" value="1"/>
</dbReference>
<dbReference type="RefSeq" id="WP_096427425.1">
    <property type="nucleotide sequence ID" value="NZ_AP018042.1"/>
</dbReference>
<dbReference type="SUPFAM" id="SSF49373">
    <property type="entry name" value="Invasin/intimin cell-adhesion fragments"/>
    <property type="match status" value="1"/>
</dbReference>
<evidence type="ECO:0000259" key="9">
    <source>
        <dbReference type="Pfam" id="PF18565"/>
    </source>
</evidence>
<dbReference type="InterPro" id="IPR013783">
    <property type="entry name" value="Ig-like_fold"/>
</dbReference>
<dbReference type="InterPro" id="IPR051913">
    <property type="entry name" value="GH2_Domain-Containing"/>
</dbReference>
<protein>
    <submittedName>
        <fullName evidence="10">Glycoside hydrolase</fullName>
    </submittedName>
</protein>
<dbReference type="SUPFAM" id="SSF49785">
    <property type="entry name" value="Galactose-binding domain-like"/>
    <property type="match status" value="1"/>
</dbReference>
<keyword evidence="4" id="KW-0732">Signal</keyword>
<dbReference type="InterPro" id="IPR008964">
    <property type="entry name" value="Invasin/intimin_cell_adhesion"/>
</dbReference>
<evidence type="ECO:0000256" key="4">
    <source>
        <dbReference type="SAM" id="SignalP"/>
    </source>
</evidence>
<keyword evidence="3" id="KW-0326">Glycosidase</keyword>
<accession>A0A1Y1CDR0</accession>
<dbReference type="InterPro" id="IPR023232">
    <property type="entry name" value="Glyco_hydro_2_AS"/>
</dbReference>
<comment type="similarity">
    <text evidence="1">Belongs to the glycosyl hydrolase 2 family.</text>
</comment>
<feature type="signal peptide" evidence="4">
    <location>
        <begin position="1"/>
        <end position="31"/>
    </location>
</feature>
<dbReference type="KEGG" id="mbas:ALGA_0093"/>
<dbReference type="InterPro" id="IPR006103">
    <property type="entry name" value="Glyco_hydro_2_cat"/>
</dbReference>
<dbReference type="Pfam" id="PF16355">
    <property type="entry name" value="DUF4982"/>
    <property type="match status" value="1"/>
</dbReference>
<dbReference type="Gene3D" id="2.60.40.10">
    <property type="entry name" value="Immunoglobulins"/>
    <property type="match status" value="3"/>
</dbReference>
<organism evidence="10 11">
    <name type="scientific">Labilibaculum antarcticum</name>
    <dbReference type="NCBI Taxonomy" id="1717717"/>
    <lineage>
        <taxon>Bacteria</taxon>
        <taxon>Pseudomonadati</taxon>
        <taxon>Bacteroidota</taxon>
        <taxon>Bacteroidia</taxon>
        <taxon>Marinilabiliales</taxon>
        <taxon>Marinifilaceae</taxon>
        <taxon>Labilibaculum</taxon>
    </lineage>
</organism>
<dbReference type="InterPro" id="IPR040605">
    <property type="entry name" value="Glyco_hydro2_dom5"/>
</dbReference>
<feature type="domain" description="DUF4982" evidence="8">
    <location>
        <begin position="637"/>
        <end position="710"/>
    </location>
</feature>
<dbReference type="Pfam" id="PF00703">
    <property type="entry name" value="Glyco_hydro_2"/>
    <property type="match status" value="1"/>
</dbReference>
<evidence type="ECO:0000256" key="3">
    <source>
        <dbReference type="ARBA" id="ARBA00023295"/>
    </source>
</evidence>
<feature type="domain" description="Glycoside hydrolase family 2" evidence="9">
    <location>
        <begin position="726"/>
        <end position="827"/>
    </location>
</feature>
<dbReference type="SUPFAM" id="SSF51445">
    <property type="entry name" value="(Trans)glycosidases"/>
    <property type="match status" value="1"/>
</dbReference>
<evidence type="ECO:0000313" key="10">
    <source>
        <dbReference type="EMBL" id="BAX78488.1"/>
    </source>
</evidence>
<feature type="chain" id="PRO_5012530627" evidence="4">
    <location>
        <begin position="32"/>
        <end position="833"/>
    </location>
</feature>
<dbReference type="Gene3D" id="2.60.120.260">
    <property type="entry name" value="Galactose-binding domain-like"/>
    <property type="match status" value="1"/>
</dbReference>
<proteinExistence type="inferred from homology"/>
<keyword evidence="11" id="KW-1185">Reference proteome</keyword>
<dbReference type="InterPro" id="IPR032311">
    <property type="entry name" value="DUF4982"/>
</dbReference>
<keyword evidence="2 10" id="KW-0378">Hydrolase</keyword>
<dbReference type="PANTHER" id="PTHR42732">
    <property type="entry name" value="BETA-GALACTOSIDASE"/>
    <property type="match status" value="1"/>
</dbReference>
<dbReference type="SUPFAM" id="SSF49303">
    <property type="entry name" value="beta-Galactosidase/glucuronidase domain"/>
    <property type="match status" value="1"/>
</dbReference>
<reference evidence="11" key="2">
    <citation type="journal article" date="2020" name="Antonie Van Leeuwenhoek">
        <title>Labilibaculum antarcticum sp. nov., a novel facultative anaerobic, psychrotorelant bacterium isolated from marine sediment of Antarctica.</title>
        <authorList>
            <person name="Watanabe M."/>
            <person name="Kojima H."/>
            <person name="Fukui M."/>
        </authorList>
    </citation>
    <scope>NUCLEOTIDE SEQUENCE [LARGE SCALE GENOMIC DNA]</scope>
    <source>
        <strain evidence="11">SPP2</strain>
    </source>
</reference>
<dbReference type="InterPro" id="IPR048229">
    <property type="entry name" value="GalB-like"/>
</dbReference>
<dbReference type="Pfam" id="PF18565">
    <property type="entry name" value="Glyco_hydro2_C5"/>
    <property type="match status" value="1"/>
</dbReference>
<dbReference type="OrthoDB" id="9801077at2"/>
<dbReference type="InterPro" id="IPR006104">
    <property type="entry name" value="Glyco_hydro_2_N"/>
</dbReference>
<dbReference type="EMBL" id="AP018042">
    <property type="protein sequence ID" value="BAX78488.1"/>
    <property type="molecule type" value="Genomic_DNA"/>
</dbReference>
<evidence type="ECO:0000259" key="6">
    <source>
        <dbReference type="Pfam" id="PF02836"/>
    </source>
</evidence>
<dbReference type="PROSITE" id="PS51257">
    <property type="entry name" value="PROKAR_LIPOPROTEIN"/>
    <property type="match status" value="1"/>
</dbReference>
<dbReference type="AlphaFoldDB" id="A0A1Y1CDR0"/>
<feature type="domain" description="Glycosyl hydrolases family 2 sugar binding" evidence="7">
    <location>
        <begin position="92"/>
        <end position="182"/>
    </location>
</feature>
<dbReference type="InterPro" id="IPR006102">
    <property type="entry name" value="Ig-like_GH2"/>
</dbReference>
<evidence type="ECO:0000313" key="11">
    <source>
        <dbReference type="Proteomes" id="UP000218267"/>
    </source>
</evidence>
<dbReference type="NCBIfam" id="NF041463">
    <property type="entry name" value="GalB"/>
    <property type="match status" value="1"/>
</dbReference>
<name>A0A1Y1CDR0_9BACT</name>
<feature type="domain" description="Glycoside hydrolase family 2 catalytic" evidence="6">
    <location>
        <begin position="308"/>
        <end position="462"/>
    </location>
</feature>
<evidence type="ECO:0000259" key="8">
    <source>
        <dbReference type="Pfam" id="PF16355"/>
    </source>
</evidence>
<dbReference type="PRINTS" id="PR00132">
    <property type="entry name" value="GLHYDRLASE2"/>
</dbReference>
<sequence length="833" mass="94307">MDNRACKSLILRSISFSLLIAFLFLSTSCKTTTSLNDEDFNNDWLFLKGNVSDAKQFGFNDSEWRKVDLPHDWAIEGPFSIENNARTGGLPVHGTGWYRKHFQISKENSDKIISVEFDGAMNNAHVWVNGHFAGNRPYGYIGFEFDITPFIKFGEQNVIAVRLSPKDLSARWYPGAGIYRNVRIKTNYKLHIPQWGTKITTQNVSKSHAKINFTTSVCNKFKTQQSAELETSIVNSDGEIVSTITSEIILQANTTGYVDQLIDIENPKIWDIKHPNLYKSLSKISIQGKIIDSYESEFGVRTIKFTTENGFQLNGKTVKLQGVCMHHDLGPLGAAVNYRATERQMQIMKSMGVNALRTSHNPPSPELLQICDKLGIVVIVEAFDEWKLGKVINGYNKYFDEWHEKDLRDMIKRDRNHPSVIMWSIGNEILEQSRKDGWKIAKELTEICHEEDSTRPTTAGFNYYPAPFTNQLAKYVDIVGMNYWPLNYQEILDANPNMIVYGSETSSQTSSRGVYHFPIEANEQHQTNQVSSYDGTVGPPWAYAPDVEFEQQEKVTRSLGEFMWTGFDYLGEPTPYGGKDNSTNGYWNTDWPSRSSYFAPVDLCGFPKDRYYLYQSQWTTKPMVHVLPHWNWEGKEGDTIPVYSYTNCDEVELFVNGKSFGKKIKGVDLTPIPAEFHFFPKGMYQSKYRLSWDVPYQAGTLKVVAYKNGKIEAEKTIHTAGKAYQIKLIPDRKTISADGKDLSFITVRVEDKDGNLCPKANDLVKFSIEGKGEIVAVGNGDATSTKAYQAKKRNAFNGLCLLIVKSTTIAGEITINAESDQLITNEISISTKK</sequence>
<reference evidence="10 11" key="1">
    <citation type="journal article" date="2018" name="Mar. Genomics">
        <title>Complete genome sequence of Marinifilaceae bacterium strain SPP2, isolated from the Antarctic marine sediment.</title>
        <authorList>
            <person name="Watanabe M."/>
            <person name="Kojima H."/>
            <person name="Fukui M."/>
        </authorList>
    </citation>
    <scope>NUCLEOTIDE SEQUENCE [LARGE SCALE GENOMIC DNA]</scope>
    <source>
        <strain evidence="10 11">SPP2</strain>
    </source>
</reference>
<dbReference type="InterPro" id="IPR008979">
    <property type="entry name" value="Galactose-bd-like_sf"/>
</dbReference>
<evidence type="ECO:0000259" key="7">
    <source>
        <dbReference type="Pfam" id="PF02837"/>
    </source>
</evidence>
<dbReference type="InterPro" id="IPR017853">
    <property type="entry name" value="GH"/>
</dbReference>